<sequence>MNTDGIFRRPKYRRQIPTVFYADGSSDGPTYLSFLLFSPAPPRPAPPHPPPFPRYRLYRTQSLQF</sequence>
<evidence type="ECO:0000313" key="2">
    <source>
        <dbReference type="Proteomes" id="UP001632038"/>
    </source>
</evidence>
<evidence type="ECO:0000313" key="1">
    <source>
        <dbReference type="EMBL" id="KAL3615355.1"/>
    </source>
</evidence>
<organism evidence="1 2">
    <name type="scientific">Castilleja foliolosa</name>
    <dbReference type="NCBI Taxonomy" id="1961234"/>
    <lineage>
        <taxon>Eukaryota</taxon>
        <taxon>Viridiplantae</taxon>
        <taxon>Streptophyta</taxon>
        <taxon>Embryophyta</taxon>
        <taxon>Tracheophyta</taxon>
        <taxon>Spermatophyta</taxon>
        <taxon>Magnoliopsida</taxon>
        <taxon>eudicotyledons</taxon>
        <taxon>Gunneridae</taxon>
        <taxon>Pentapetalae</taxon>
        <taxon>asterids</taxon>
        <taxon>lamiids</taxon>
        <taxon>Lamiales</taxon>
        <taxon>Orobanchaceae</taxon>
        <taxon>Pedicularideae</taxon>
        <taxon>Castillejinae</taxon>
        <taxon>Castilleja</taxon>
    </lineage>
</organism>
<dbReference type="EMBL" id="JAVIJP010000100">
    <property type="protein sequence ID" value="KAL3615355.1"/>
    <property type="molecule type" value="Genomic_DNA"/>
</dbReference>
<reference evidence="2" key="1">
    <citation type="journal article" date="2024" name="IScience">
        <title>Strigolactones Initiate the Formation of Haustorium-like Structures in Castilleja.</title>
        <authorList>
            <person name="Buerger M."/>
            <person name="Peterson D."/>
            <person name="Chory J."/>
        </authorList>
    </citation>
    <scope>NUCLEOTIDE SEQUENCE [LARGE SCALE GENOMIC DNA]</scope>
</reference>
<accession>A0ABD3BEY1</accession>
<dbReference type="Proteomes" id="UP001632038">
    <property type="component" value="Unassembled WGS sequence"/>
</dbReference>
<proteinExistence type="predicted"/>
<protein>
    <submittedName>
        <fullName evidence="1">Uncharacterized protein</fullName>
    </submittedName>
</protein>
<comment type="caution">
    <text evidence="1">The sequence shown here is derived from an EMBL/GenBank/DDBJ whole genome shotgun (WGS) entry which is preliminary data.</text>
</comment>
<keyword evidence="2" id="KW-1185">Reference proteome</keyword>
<gene>
    <name evidence="1" type="ORF">CASFOL_041016</name>
</gene>
<name>A0ABD3BEY1_9LAMI</name>
<dbReference type="AlphaFoldDB" id="A0ABD3BEY1"/>